<reference evidence="1 2" key="1">
    <citation type="journal article" date="2015" name="Genome Announc.">
        <title>Expanding the biotechnology potential of lactobacilli through comparative genomics of 213 strains and associated genera.</title>
        <authorList>
            <person name="Sun Z."/>
            <person name="Harris H.M."/>
            <person name="McCann A."/>
            <person name="Guo C."/>
            <person name="Argimon S."/>
            <person name="Zhang W."/>
            <person name="Yang X."/>
            <person name="Jeffery I.B."/>
            <person name="Cooney J.C."/>
            <person name="Kagawa T.F."/>
            <person name="Liu W."/>
            <person name="Song Y."/>
            <person name="Salvetti E."/>
            <person name="Wrobel A."/>
            <person name="Rasinkangas P."/>
            <person name="Parkhill J."/>
            <person name="Rea M.C."/>
            <person name="O'Sullivan O."/>
            <person name="Ritari J."/>
            <person name="Douillard F.P."/>
            <person name="Paul Ross R."/>
            <person name="Yang R."/>
            <person name="Briner A.E."/>
            <person name="Felis G.E."/>
            <person name="de Vos W.M."/>
            <person name="Barrangou R."/>
            <person name="Klaenhammer T.R."/>
            <person name="Caufield P.W."/>
            <person name="Cui Y."/>
            <person name="Zhang H."/>
            <person name="O'Toole P.W."/>
        </authorList>
    </citation>
    <scope>NUCLEOTIDE SEQUENCE [LARGE SCALE GENOMIC DNA]</scope>
    <source>
        <strain evidence="1 2">DSM 10532</strain>
    </source>
</reference>
<proteinExistence type="predicted"/>
<dbReference type="AlphaFoldDB" id="A0A0R1NIA3"/>
<dbReference type="OrthoDB" id="2290858at2"/>
<evidence type="ECO:0000313" key="2">
    <source>
        <dbReference type="Proteomes" id="UP000051311"/>
    </source>
</evidence>
<dbReference type="Proteomes" id="UP000051311">
    <property type="component" value="Unassembled WGS sequence"/>
</dbReference>
<dbReference type="PATRIC" id="fig|1423748.3.peg.216"/>
<dbReference type="STRING" id="1423748.FC37_GL000201"/>
<name>A0A0R1NIA3_9LACO</name>
<dbReference type="RefSeq" id="WP_025005387.1">
    <property type="nucleotide sequence ID" value="NZ_AZEL01000069.1"/>
</dbReference>
<sequence>MTLKFEKMESNKGKELINLLHRFYLNRVENYYNFKGEQLTRFAWANNKKVRIYGIEVYIDVVGGHKGFVSFATTSDTRNEVLLANGYLETNNPSFSRYVNEKDRINWLVSKQLISKKLSKNILPASLKVTFGVFDGVDAVQSEAWMNQWVDKEYDSTLSVESMPKPIASFPLSNQKYFVDRYHFNDMLETINNEQFTDEFNQCLCAYNNQKWFLCASGLGSCLEHLLLIILQNYAENGFDTLKGLGYDPTAASLINNLRKEPINIDTRQERYIRLVFKARNAVSHYNSGYTSKELCDLMLTGISSIFNDYYRNGVEKYKEEK</sequence>
<dbReference type="eggNOG" id="ENOG50344NR">
    <property type="taxonomic scope" value="Bacteria"/>
</dbReference>
<comment type="caution">
    <text evidence="1">The sequence shown here is derived from an EMBL/GenBank/DDBJ whole genome shotgun (WGS) entry which is preliminary data.</text>
</comment>
<gene>
    <name evidence="1" type="ORF">FC37_GL000201</name>
</gene>
<protein>
    <submittedName>
        <fullName evidence="1">Uncharacterized protein</fullName>
    </submittedName>
</protein>
<accession>A0A0R1NIA3</accession>
<dbReference type="EMBL" id="AZEL01000069">
    <property type="protein sequence ID" value="KRL20254.1"/>
    <property type="molecule type" value="Genomic_DNA"/>
</dbReference>
<organism evidence="1 2">
    <name type="scientific">Lactobacillus gallinarum DSM 10532 = JCM 2011</name>
    <dbReference type="NCBI Taxonomy" id="1423748"/>
    <lineage>
        <taxon>Bacteria</taxon>
        <taxon>Bacillati</taxon>
        <taxon>Bacillota</taxon>
        <taxon>Bacilli</taxon>
        <taxon>Lactobacillales</taxon>
        <taxon>Lactobacillaceae</taxon>
        <taxon>Lactobacillus</taxon>
    </lineage>
</organism>
<evidence type="ECO:0000313" key="1">
    <source>
        <dbReference type="EMBL" id="KRL20254.1"/>
    </source>
</evidence>